<reference evidence="2" key="2">
    <citation type="journal article" date="2015" name="Data Brief">
        <title>Shoot transcriptome of the giant reed, Arundo donax.</title>
        <authorList>
            <person name="Barrero R.A."/>
            <person name="Guerrero F.D."/>
            <person name="Moolhuijzen P."/>
            <person name="Goolsby J.A."/>
            <person name="Tidwell J."/>
            <person name="Bellgard S.E."/>
            <person name="Bellgard M.I."/>
        </authorList>
    </citation>
    <scope>NUCLEOTIDE SEQUENCE</scope>
    <source>
        <tissue evidence="2">Shoot tissue taken approximately 20 cm above the soil surface</tissue>
    </source>
</reference>
<keyword evidence="1" id="KW-0472">Membrane</keyword>
<reference evidence="2" key="1">
    <citation type="submission" date="2014-09" db="EMBL/GenBank/DDBJ databases">
        <authorList>
            <person name="Magalhaes I.L.F."/>
            <person name="Oliveira U."/>
            <person name="Santos F.R."/>
            <person name="Vidigal T.H.D.A."/>
            <person name="Brescovit A.D."/>
            <person name="Santos A.J."/>
        </authorList>
    </citation>
    <scope>NUCLEOTIDE SEQUENCE</scope>
    <source>
        <tissue evidence="2">Shoot tissue taken approximately 20 cm above the soil surface</tissue>
    </source>
</reference>
<protein>
    <submittedName>
        <fullName evidence="2">Uncharacterized protein</fullName>
    </submittedName>
</protein>
<accession>A0A0A9FMF5</accession>
<organism evidence="2">
    <name type="scientific">Arundo donax</name>
    <name type="common">Giant reed</name>
    <name type="synonym">Donax arundinaceus</name>
    <dbReference type="NCBI Taxonomy" id="35708"/>
    <lineage>
        <taxon>Eukaryota</taxon>
        <taxon>Viridiplantae</taxon>
        <taxon>Streptophyta</taxon>
        <taxon>Embryophyta</taxon>
        <taxon>Tracheophyta</taxon>
        <taxon>Spermatophyta</taxon>
        <taxon>Magnoliopsida</taxon>
        <taxon>Liliopsida</taxon>
        <taxon>Poales</taxon>
        <taxon>Poaceae</taxon>
        <taxon>PACMAD clade</taxon>
        <taxon>Arundinoideae</taxon>
        <taxon>Arundineae</taxon>
        <taxon>Arundo</taxon>
    </lineage>
</organism>
<feature type="transmembrane region" description="Helical" evidence="1">
    <location>
        <begin position="17"/>
        <end position="34"/>
    </location>
</feature>
<keyword evidence="1" id="KW-1133">Transmembrane helix</keyword>
<sequence>MRGVLVFLNLHMGFRRAVWMLNAMVPCILFSGLFENSLWSA</sequence>
<dbReference type="EMBL" id="GBRH01186575">
    <property type="protein sequence ID" value="JAE11321.1"/>
    <property type="molecule type" value="Transcribed_RNA"/>
</dbReference>
<proteinExistence type="predicted"/>
<evidence type="ECO:0000313" key="2">
    <source>
        <dbReference type="EMBL" id="JAE11321.1"/>
    </source>
</evidence>
<name>A0A0A9FMF5_ARUDO</name>
<dbReference type="AlphaFoldDB" id="A0A0A9FMF5"/>
<evidence type="ECO:0000256" key="1">
    <source>
        <dbReference type="SAM" id="Phobius"/>
    </source>
</evidence>
<keyword evidence="1" id="KW-0812">Transmembrane</keyword>